<accession>A0A448WC22</accession>
<name>A0A448WC22_9PLAT</name>
<evidence type="ECO:0000313" key="1">
    <source>
        <dbReference type="EMBL" id="VEL08063.1"/>
    </source>
</evidence>
<protein>
    <submittedName>
        <fullName evidence="1">Uncharacterized protein</fullName>
    </submittedName>
</protein>
<proteinExistence type="predicted"/>
<organism evidence="1 2">
    <name type="scientific">Protopolystoma xenopodis</name>
    <dbReference type="NCBI Taxonomy" id="117903"/>
    <lineage>
        <taxon>Eukaryota</taxon>
        <taxon>Metazoa</taxon>
        <taxon>Spiralia</taxon>
        <taxon>Lophotrochozoa</taxon>
        <taxon>Platyhelminthes</taxon>
        <taxon>Monogenea</taxon>
        <taxon>Polyopisthocotylea</taxon>
        <taxon>Polystomatidea</taxon>
        <taxon>Polystomatidae</taxon>
        <taxon>Protopolystoma</taxon>
    </lineage>
</organism>
<dbReference type="AlphaFoldDB" id="A0A448WC22"/>
<reference evidence="1" key="1">
    <citation type="submission" date="2018-11" db="EMBL/GenBank/DDBJ databases">
        <authorList>
            <consortium name="Pathogen Informatics"/>
        </authorList>
    </citation>
    <scope>NUCLEOTIDE SEQUENCE</scope>
</reference>
<dbReference type="Proteomes" id="UP000784294">
    <property type="component" value="Unassembled WGS sequence"/>
</dbReference>
<gene>
    <name evidence="1" type="ORF">PXEA_LOCUS1503</name>
</gene>
<sequence>MNGKVKSSLNNPLRVRCILYGLTEGWSVNQSCLLVPVSHYVQQASNDMIGNKPNEFYSRPMKPFLNGNNAQSNGATDLLDLRVTFSRDRAFSLTPGVADLSRTDVRGRCSSVVLPMRKLILPGSL</sequence>
<keyword evidence="2" id="KW-1185">Reference proteome</keyword>
<comment type="caution">
    <text evidence="1">The sequence shown here is derived from an EMBL/GenBank/DDBJ whole genome shotgun (WGS) entry which is preliminary data.</text>
</comment>
<dbReference type="EMBL" id="CAAALY010003048">
    <property type="protein sequence ID" value="VEL08063.1"/>
    <property type="molecule type" value="Genomic_DNA"/>
</dbReference>
<evidence type="ECO:0000313" key="2">
    <source>
        <dbReference type="Proteomes" id="UP000784294"/>
    </source>
</evidence>